<dbReference type="SUPFAM" id="SSF52047">
    <property type="entry name" value="RNI-like"/>
    <property type="match status" value="1"/>
</dbReference>
<dbReference type="InterPro" id="IPR036388">
    <property type="entry name" value="WH-like_DNA-bd_sf"/>
</dbReference>
<protein>
    <recommendedName>
        <fullName evidence="14">Disease resistance protein RGA3</fullName>
    </recommendedName>
</protein>
<dbReference type="InterPro" id="IPR055414">
    <property type="entry name" value="LRR_R13L4/SHOC2-like"/>
</dbReference>
<dbReference type="SUPFAM" id="SSF52540">
    <property type="entry name" value="P-loop containing nucleoside triphosphate hydrolases"/>
    <property type="match status" value="1"/>
</dbReference>
<dbReference type="GO" id="GO:0043531">
    <property type="term" value="F:ADP binding"/>
    <property type="evidence" value="ECO:0007669"/>
    <property type="project" value="InterPro"/>
</dbReference>
<evidence type="ECO:0000256" key="4">
    <source>
        <dbReference type="ARBA" id="ARBA00022821"/>
    </source>
</evidence>
<dbReference type="InterPro" id="IPR002182">
    <property type="entry name" value="NB-ARC"/>
</dbReference>
<evidence type="ECO:0000256" key="1">
    <source>
        <dbReference type="ARBA" id="ARBA00022614"/>
    </source>
</evidence>
<dbReference type="Proteomes" id="UP000006729">
    <property type="component" value="Chromosome 14"/>
</dbReference>
<dbReference type="OMA" id="YNNITHC"/>
<gene>
    <name evidence="12" type="ORF">POPTR_014G003832</name>
</gene>
<dbReference type="PANTHER" id="PTHR36766:SF70">
    <property type="entry name" value="DISEASE RESISTANCE PROTEIN RGA4"/>
    <property type="match status" value="1"/>
</dbReference>
<keyword evidence="5" id="KW-0067">ATP-binding</keyword>
<dbReference type="GO" id="GO:0098542">
    <property type="term" value="P:defense response to other organism"/>
    <property type="evidence" value="ECO:0000318"/>
    <property type="project" value="GO_Central"/>
</dbReference>
<keyword evidence="1" id="KW-0433">Leucine-rich repeat</keyword>
<dbReference type="PANTHER" id="PTHR36766">
    <property type="entry name" value="PLANT BROAD-SPECTRUM MILDEW RESISTANCE PROTEIN RPW8"/>
    <property type="match status" value="1"/>
</dbReference>
<dbReference type="Pfam" id="PF23559">
    <property type="entry name" value="WHD_DRP"/>
    <property type="match status" value="1"/>
</dbReference>
<dbReference type="GO" id="GO:0005524">
    <property type="term" value="F:ATP binding"/>
    <property type="evidence" value="ECO:0007669"/>
    <property type="project" value="UniProtKB-KW"/>
</dbReference>
<dbReference type="AlphaFoldDB" id="A0A3N7G0K5"/>
<evidence type="ECO:0000259" key="7">
    <source>
        <dbReference type="Pfam" id="PF18052"/>
    </source>
</evidence>
<name>A0A3N7G0K5_POPTR</name>
<organism evidence="12 13">
    <name type="scientific">Populus trichocarpa</name>
    <name type="common">Western balsam poplar</name>
    <name type="synonym">Populus balsamifera subsp. trichocarpa</name>
    <dbReference type="NCBI Taxonomy" id="3694"/>
    <lineage>
        <taxon>Eukaryota</taxon>
        <taxon>Viridiplantae</taxon>
        <taxon>Streptophyta</taxon>
        <taxon>Embryophyta</taxon>
        <taxon>Tracheophyta</taxon>
        <taxon>Spermatophyta</taxon>
        <taxon>Magnoliopsida</taxon>
        <taxon>eudicotyledons</taxon>
        <taxon>Gunneridae</taxon>
        <taxon>Pentapetalae</taxon>
        <taxon>rosids</taxon>
        <taxon>fabids</taxon>
        <taxon>Malpighiales</taxon>
        <taxon>Salicaceae</taxon>
        <taxon>Saliceae</taxon>
        <taxon>Populus</taxon>
    </lineage>
</organism>
<keyword evidence="4" id="KW-0611">Plant defense</keyword>
<evidence type="ECO:0000313" key="12">
    <source>
        <dbReference type="EMBL" id="RQO99510.1"/>
    </source>
</evidence>
<dbReference type="InterPro" id="IPR027417">
    <property type="entry name" value="P-loop_NTPase"/>
</dbReference>
<sequence length="1273" mass="144188">MAVELLLTFTMEETLTRVSSIAAEGIRLAWGLEGQLRKLKQSLTMIRDVLQDAARRSVTDDSVKGWLEKLQDVAYDAEDVLDEFAYEILRKDQKKGKVRDCFSLHNPVAFRLNMGQKVKEINGALDEIRKDAAVFQLTSLHVDRAQEVSWDPDRETDSFLDSSEVVGREDDVSKVMELLTTLTKHQHVLPVVPIMGMAGLGKTTVAKKVCEVVREKKHFDVTLWVCVSNDFNKVKILGAMLQMIDKTTGGLNSLDAILQNLKKELENKTFFLVLDDVWNDDRDKWDDLKEQLLKINSKNGNAVVVTTRSKKVAGMMETSPGIQHEPGRLSADQCWSIIKQKVSRGGQETIHSDLETIGKEIAKKCGGIPLLAKVLGGTLRQKETQEWQSILNSRIWDSQDGNKALRILRLSFDYLSSPTLKKCFAYCSIFPKDFKIEKEDLVQLWMAEGFLRPSNGRMEDEGNKYFNDLLANSFFQDVDRNECEIVTSCKMHDLVHDLALQVSKSEALSLEEDSAVDGASHIRHLNLISRGDDEAALTAVDARKLRTVFSMVDVFNRSWKFKSLRTLKLQESDITELPDSICKLRHLRYLDVSDTDIRELPESITKLYHLETLRFTDCNSLEKLPQKMRNLVSLRHLHFDDPNMVPAEVRLLTRLQTLPIFVVGPDHKIEELGCLNELRGALKICKLEQVRDREEAEKAKLFGKRMKKLVLEWSDDEGNCCVNSEDALEGLQPHPDIRSLTIKGYCGEYFPSWMSALPLNNLTVLRLKDCSKCRQLPTLGCLPRLKILEMSRMPNVNCIGNEFYSSSGSAAVLFPALKELTLSSMDGLEEWMVPGVEGYQVFPCLEELSIRQCGKLRQLPTLGCLPRLKILEMSEMGTVKCIGNEFYSSSGSAAVLFPTLEKLTLSIMEGLEEWMVPGGEVVAVFPRLEKLSVKRCGKLESILIRRLSSLVEFEIDECEELRYLSGEFHGFTSLRVLRIWSCSKLASIPSVQHCTALVKLGIWRCRELISIPGDFRELKCSLKKLNIYSCKLGALPSGLQCCASLEVLSIIDWRELIHISDLQKLSSLRRLTIQSCEKLSGIDWHGLRQLPSLVYLQITRCRSLSDIPEDDCLGGLTQLEELSIGGFSEEMEAFPTGVLNSIQHLNLSGSLEKLEIWGWDKLKSVPHQLQHLTALERLEISNFDGEEFEEALPEWLANLSSLRSLWIGGCKNLKYLPSSTAIQCLSKLKHLDIHRCRHLSENCRKENGSEWPKISHVPSIYMEGTCVQWNLED</sequence>
<keyword evidence="2" id="KW-0677">Repeat</keyword>
<feature type="domain" description="R13L1/DRL21-like LRR repeat region" evidence="11">
    <location>
        <begin position="1160"/>
        <end position="1235"/>
    </location>
</feature>
<reference evidence="12 13" key="1">
    <citation type="journal article" date="2006" name="Science">
        <title>The genome of black cottonwood, Populus trichocarpa (Torr. &amp; Gray).</title>
        <authorList>
            <person name="Tuskan G.A."/>
            <person name="Difazio S."/>
            <person name="Jansson S."/>
            <person name="Bohlmann J."/>
            <person name="Grigoriev I."/>
            <person name="Hellsten U."/>
            <person name="Putnam N."/>
            <person name="Ralph S."/>
            <person name="Rombauts S."/>
            <person name="Salamov A."/>
            <person name="Schein J."/>
            <person name="Sterck L."/>
            <person name="Aerts A."/>
            <person name="Bhalerao R.R."/>
            <person name="Bhalerao R.P."/>
            <person name="Blaudez D."/>
            <person name="Boerjan W."/>
            <person name="Brun A."/>
            <person name="Brunner A."/>
            <person name="Busov V."/>
            <person name="Campbell M."/>
            <person name="Carlson J."/>
            <person name="Chalot M."/>
            <person name="Chapman J."/>
            <person name="Chen G.L."/>
            <person name="Cooper D."/>
            <person name="Coutinho P.M."/>
            <person name="Couturier J."/>
            <person name="Covert S."/>
            <person name="Cronk Q."/>
            <person name="Cunningham R."/>
            <person name="Davis J."/>
            <person name="Degroeve S."/>
            <person name="Dejardin A."/>
            <person name="Depamphilis C."/>
            <person name="Detter J."/>
            <person name="Dirks B."/>
            <person name="Dubchak I."/>
            <person name="Duplessis S."/>
            <person name="Ehlting J."/>
            <person name="Ellis B."/>
            <person name="Gendler K."/>
            <person name="Goodstein D."/>
            <person name="Gribskov M."/>
            <person name="Grimwood J."/>
            <person name="Groover A."/>
            <person name="Gunter L."/>
            <person name="Hamberger B."/>
            <person name="Heinze B."/>
            <person name="Helariutta Y."/>
            <person name="Henrissat B."/>
            <person name="Holligan D."/>
            <person name="Holt R."/>
            <person name="Huang W."/>
            <person name="Islam-Faridi N."/>
            <person name="Jones S."/>
            <person name="Jones-Rhoades M."/>
            <person name="Jorgensen R."/>
            <person name="Joshi C."/>
            <person name="Kangasjarvi J."/>
            <person name="Karlsson J."/>
            <person name="Kelleher C."/>
            <person name="Kirkpatrick R."/>
            <person name="Kirst M."/>
            <person name="Kohler A."/>
            <person name="Kalluri U."/>
            <person name="Larimer F."/>
            <person name="Leebens-Mack J."/>
            <person name="Leple J.C."/>
            <person name="Locascio P."/>
            <person name="Lou Y."/>
            <person name="Lucas S."/>
            <person name="Martin F."/>
            <person name="Montanini B."/>
            <person name="Napoli C."/>
            <person name="Nelson D.R."/>
            <person name="Nelson C."/>
            <person name="Nieminen K."/>
            <person name="Nilsson O."/>
            <person name="Pereda V."/>
            <person name="Peter G."/>
            <person name="Philippe R."/>
            <person name="Pilate G."/>
            <person name="Poliakov A."/>
            <person name="Razumovskaya J."/>
            <person name="Richardson P."/>
            <person name="Rinaldi C."/>
            <person name="Ritland K."/>
            <person name="Rouze P."/>
            <person name="Ryaboy D."/>
            <person name="Schmutz J."/>
            <person name="Schrader J."/>
            <person name="Segerman B."/>
            <person name="Shin H."/>
            <person name="Siddiqui A."/>
            <person name="Sterky F."/>
            <person name="Terry A."/>
            <person name="Tsai C.J."/>
            <person name="Uberbacher E."/>
            <person name="Unneberg P."/>
            <person name="Vahala J."/>
            <person name="Wall K."/>
            <person name="Wessler S."/>
            <person name="Yang G."/>
            <person name="Yin T."/>
            <person name="Douglas C."/>
            <person name="Marra M."/>
            <person name="Sandberg G."/>
            <person name="Van de Peer Y."/>
            <person name="Rokhsar D."/>
        </authorList>
    </citation>
    <scope>NUCLEOTIDE SEQUENCE [LARGE SCALE GENOMIC DNA]</scope>
    <source>
        <strain evidence="13">cv. Nisqually</strain>
    </source>
</reference>
<dbReference type="Gene3D" id="1.10.8.430">
    <property type="entry name" value="Helical domain of apoptotic protease-activating factors"/>
    <property type="match status" value="1"/>
</dbReference>
<feature type="domain" description="Disease resistance N-terminal" evidence="7">
    <location>
        <begin position="11"/>
        <end position="99"/>
    </location>
</feature>
<dbReference type="SUPFAM" id="SSF52058">
    <property type="entry name" value="L domain-like"/>
    <property type="match status" value="1"/>
</dbReference>
<evidence type="ECO:0000259" key="10">
    <source>
        <dbReference type="Pfam" id="PF23598"/>
    </source>
</evidence>
<dbReference type="EMBL" id="CM009303">
    <property type="protein sequence ID" value="RQO99510.1"/>
    <property type="molecule type" value="Genomic_DNA"/>
</dbReference>
<dbReference type="InterPro" id="IPR041118">
    <property type="entry name" value="Rx_N"/>
</dbReference>
<dbReference type="CDD" id="cd14798">
    <property type="entry name" value="RX-CC_like"/>
    <property type="match status" value="1"/>
</dbReference>
<dbReference type="InterPro" id="IPR038005">
    <property type="entry name" value="RX-like_CC"/>
</dbReference>
<dbReference type="Pfam" id="PF25019">
    <property type="entry name" value="LRR_R13L1-DRL21"/>
    <property type="match status" value="1"/>
</dbReference>
<evidence type="ECO:0008006" key="14">
    <source>
        <dbReference type="Google" id="ProtNLM"/>
    </source>
</evidence>
<dbReference type="InterPro" id="IPR032675">
    <property type="entry name" value="LRR_dom_sf"/>
</dbReference>
<dbReference type="InterPro" id="IPR058922">
    <property type="entry name" value="WHD_DRP"/>
</dbReference>
<evidence type="ECO:0000256" key="2">
    <source>
        <dbReference type="ARBA" id="ARBA00022737"/>
    </source>
</evidence>
<evidence type="ECO:0000256" key="5">
    <source>
        <dbReference type="ARBA" id="ARBA00022840"/>
    </source>
</evidence>
<dbReference type="Gene3D" id="3.80.10.10">
    <property type="entry name" value="Ribonuclease Inhibitor"/>
    <property type="match status" value="3"/>
</dbReference>
<feature type="domain" description="Disease resistance protein At4g27190-like leucine-rich repeats" evidence="8">
    <location>
        <begin position="841"/>
        <end position="959"/>
    </location>
</feature>
<dbReference type="InParanoid" id="A0A3N7G0K5"/>
<evidence type="ECO:0000259" key="9">
    <source>
        <dbReference type="Pfam" id="PF23559"/>
    </source>
</evidence>
<dbReference type="Gramene" id="Potri.014G003832.1.v4.1">
    <property type="protein sequence ID" value="Potri.014G003832.1.v4.1"/>
    <property type="gene ID" value="Potri.014G003832.v4.1"/>
</dbReference>
<accession>A0A3N7G0K5</accession>
<dbReference type="InterPro" id="IPR057135">
    <property type="entry name" value="At4g27190-like_LRR"/>
</dbReference>
<dbReference type="FunFam" id="1.10.10.10:FF:000322">
    <property type="entry name" value="Probable disease resistance protein At1g63360"/>
    <property type="match status" value="1"/>
</dbReference>
<dbReference type="Pfam" id="PF00931">
    <property type="entry name" value="NB-ARC"/>
    <property type="match status" value="1"/>
</dbReference>
<evidence type="ECO:0000259" key="8">
    <source>
        <dbReference type="Pfam" id="PF23247"/>
    </source>
</evidence>
<feature type="domain" description="NB-ARC" evidence="6">
    <location>
        <begin position="169"/>
        <end position="344"/>
    </location>
</feature>
<dbReference type="InterPro" id="IPR056789">
    <property type="entry name" value="LRR_R13L1-DRL21"/>
</dbReference>
<feature type="domain" description="Disease resistance R13L4/SHOC-2-like LRR" evidence="10">
    <location>
        <begin position="552"/>
        <end position="823"/>
    </location>
</feature>
<dbReference type="Gene3D" id="1.10.10.10">
    <property type="entry name" value="Winged helix-like DNA-binding domain superfamily/Winged helix DNA-binding domain"/>
    <property type="match status" value="1"/>
</dbReference>
<dbReference type="Pfam" id="PF23598">
    <property type="entry name" value="LRR_14"/>
    <property type="match status" value="1"/>
</dbReference>
<dbReference type="PRINTS" id="PR00364">
    <property type="entry name" value="DISEASERSIST"/>
</dbReference>
<evidence type="ECO:0000313" key="13">
    <source>
        <dbReference type="Proteomes" id="UP000006729"/>
    </source>
</evidence>
<keyword evidence="3" id="KW-0547">Nucleotide-binding</keyword>
<evidence type="ECO:0000256" key="3">
    <source>
        <dbReference type="ARBA" id="ARBA00022741"/>
    </source>
</evidence>
<dbReference type="Gene3D" id="3.40.50.300">
    <property type="entry name" value="P-loop containing nucleotide triphosphate hydrolases"/>
    <property type="match status" value="1"/>
</dbReference>
<proteinExistence type="predicted"/>
<dbReference type="Pfam" id="PF18052">
    <property type="entry name" value="Rx_N"/>
    <property type="match status" value="1"/>
</dbReference>
<dbReference type="Gene3D" id="1.20.5.4130">
    <property type="match status" value="1"/>
</dbReference>
<evidence type="ECO:0000259" key="11">
    <source>
        <dbReference type="Pfam" id="PF25019"/>
    </source>
</evidence>
<dbReference type="SMR" id="A0A3N7G0K5"/>
<evidence type="ECO:0000259" key="6">
    <source>
        <dbReference type="Pfam" id="PF00931"/>
    </source>
</evidence>
<feature type="domain" description="Disease resistance protein winged helix" evidence="9">
    <location>
        <begin position="429"/>
        <end position="499"/>
    </location>
</feature>
<dbReference type="InterPro" id="IPR042197">
    <property type="entry name" value="Apaf_helical"/>
</dbReference>
<dbReference type="Pfam" id="PF23247">
    <property type="entry name" value="LRR_RPS2"/>
    <property type="match status" value="1"/>
</dbReference>
<keyword evidence="13" id="KW-1185">Reference proteome</keyword>